<gene>
    <name evidence="2" type="ORF">HLB23_11160</name>
</gene>
<comment type="caution">
    <text evidence="2">The sequence shown here is derived from an EMBL/GenBank/DDBJ whole genome shotgun (WGS) entry which is preliminary data.</text>
</comment>
<keyword evidence="3" id="KW-1185">Reference proteome</keyword>
<sequence length="68" mass="6946">MNDLSGVRWFKSTASQGGEACVEAAHLVGGKVGVRDSKLGSASPVLVFDAATWDGFVSALGSGKFDCP</sequence>
<organism evidence="2 3">
    <name type="scientific">Nocardia uniformis</name>
    <dbReference type="NCBI Taxonomy" id="53432"/>
    <lineage>
        <taxon>Bacteria</taxon>
        <taxon>Bacillati</taxon>
        <taxon>Actinomycetota</taxon>
        <taxon>Actinomycetes</taxon>
        <taxon>Mycobacteriales</taxon>
        <taxon>Nocardiaceae</taxon>
        <taxon>Nocardia</taxon>
    </lineage>
</organism>
<evidence type="ECO:0000259" key="1">
    <source>
        <dbReference type="Pfam" id="PF04149"/>
    </source>
</evidence>
<name>A0A849BUY6_9NOCA</name>
<protein>
    <submittedName>
        <fullName evidence="2">DUF397 domain-containing protein</fullName>
    </submittedName>
</protein>
<accession>A0A849BUY6</accession>
<dbReference type="RefSeq" id="WP_084521925.1">
    <property type="nucleotide sequence ID" value="NZ_JABELX010000004.1"/>
</dbReference>
<evidence type="ECO:0000313" key="2">
    <source>
        <dbReference type="EMBL" id="NNH70413.1"/>
    </source>
</evidence>
<dbReference type="EMBL" id="JABELX010000004">
    <property type="protein sequence ID" value="NNH70413.1"/>
    <property type="molecule type" value="Genomic_DNA"/>
</dbReference>
<dbReference type="InterPro" id="IPR007278">
    <property type="entry name" value="DUF397"/>
</dbReference>
<dbReference type="Pfam" id="PF04149">
    <property type="entry name" value="DUF397"/>
    <property type="match status" value="1"/>
</dbReference>
<reference evidence="2 3" key="1">
    <citation type="submission" date="2020-05" db="EMBL/GenBank/DDBJ databases">
        <title>MicrobeNet Type strains.</title>
        <authorList>
            <person name="Nicholson A.C."/>
        </authorList>
    </citation>
    <scope>NUCLEOTIDE SEQUENCE [LARGE SCALE GENOMIC DNA]</scope>
    <source>
        <strain evidence="2 3">JCM 3224</strain>
    </source>
</reference>
<proteinExistence type="predicted"/>
<dbReference type="Proteomes" id="UP000586827">
    <property type="component" value="Unassembled WGS sequence"/>
</dbReference>
<feature type="domain" description="DUF397" evidence="1">
    <location>
        <begin position="8"/>
        <end position="60"/>
    </location>
</feature>
<evidence type="ECO:0000313" key="3">
    <source>
        <dbReference type="Proteomes" id="UP000586827"/>
    </source>
</evidence>
<dbReference type="AlphaFoldDB" id="A0A849BUY6"/>